<dbReference type="GO" id="GO:0005874">
    <property type="term" value="C:microtubule"/>
    <property type="evidence" value="ECO:0007669"/>
    <property type="project" value="TreeGrafter"/>
</dbReference>
<dbReference type="PANTHER" id="PTHR11566">
    <property type="entry name" value="DYNAMIN"/>
    <property type="match status" value="1"/>
</dbReference>
<dbReference type="RefSeq" id="XP_030976162.1">
    <property type="nucleotide sequence ID" value="XM_031132212.1"/>
</dbReference>
<dbReference type="GO" id="GO:0016559">
    <property type="term" value="P:peroxisome fission"/>
    <property type="evidence" value="ECO:0007669"/>
    <property type="project" value="TreeGrafter"/>
</dbReference>
<dbReference type="GO" id="GO:0005525">
    <property type="term" value="F:GTP binding"/>
    <property type="evidence" value="ECO:0007669"/>
    <property type="project" value="InterPro"/>
</dbReference>
<feature type="domain" description="GED" evidence="4">
    <location>
        <begin position="598"/>
        <end position="684"/>
    </location>
</feature>
<dbReference type="PROSITE" id="PS51388">
    <property type="entry name" value="GED"/>
    <property type="match status" value="1"/>
</dbReference>
<reference evidence="7" key="1">
    <citation type="journal article" date="2019" name="Mol. Biol. Evol.">
        <title>Blast fungal genomes show frequent chromosomal changes, gene gains and losses, and effector gene turnover.</title>
        <authorList>
            <person name="Gomez Luciano L.B."/>
            <person name="Jason Tsai I."/>
            <person name="Chuma I."/>
            <person name="Tosa Y."/>
            <person name="Chen Y.H."/>
            <person name="Li J.Y."/>
            <person name="Li M.Y."/>
            <person name="Jade Lu M.Y."/>
            <person name="Nakayashiki H."/>
            <person name="Li W.H."/>
        </authorList>
    </citation>
    <scope>NUCLEOTIDE SEQUENCE</scope>
    <source>
        <strain evidence="7">NI907</strain>
    </source>
</reference>
<dbReference type="Gene3D" id="3.40.50.300">
    <property type="entry name" value="P-loop containing nucleotide triphosphate hydrolases"/>
    <property type="match status" value="1"/>
</dbReference>
<dbReference type="CDD" id="cd08771">
    <property type="entry name" value="DLP_1"/>
    <property type="match status" value="1"/>
</dbReference>
<dbReference type="InterPro" id="IPR000375">
    <property type="entry name" value="Dynamin_stalk"/>
</dbReference>
<dbReference type="Proteomes" id="UP000515153">
    <property type="component" value="Unplaced"/>
</dbReference>
<dbReference type="GO" id="GO:0016020">
    <property type="term" value="C:membrane"/>
    <property type="evidence" value="ECO:0007669"/>
    <property type="project" value="TreeGrafter"/>
</dbReference>
<evidence type="ECO:0000313" key="6">
    <source>
        <dbReference type="Proteomes" id="UP000515153"/>
    </source>
</evidence>
<dbReference type="Pfam" id="PF00350">
    <property type="entry name" value="Dynamin_N"/>
    <property type="match status" value="1"/>
</dbReference>
<evidence type="ECO:0008006" key="8">
    <source>
        <dbReference type="Google" id="ProtNLM"/>
    </source>
</evidence>
<organism evidence="6 7">
    <name type="scientific">Pyricularia grisea</name>
    <name type="common">Crabgrass-specific blast fungus</name>
    <name type="synonym">Magnaporthe grisea</name>
    <dbReference type="NCBI Taxonomy" id="148305"/>
    <lineage>
        <taxon>Eukaryota</taxon>
        <taxon>Fungi</taxon>
        <taxon>Dikarya</taxon>
        <taxon>Ascomycota</taxon>
        <taxon>Pezizomycotina</taxon>
        <taxon>Sordariomycetes</taxon>
        <taxon>Sordariomycetidae</taxon>
        <taxon>Magnaporthales</taxon>
        <taxon>Pyriculariaceae</taxon>
        <taxon>Pyricularia</taxon>
    </lineage>
</organism>
<dbReference type="PANTHER" id="PTHR11566:SF21">
    <property type="entry name" value="DYNAMIN RELATED PROTEIN 1, ISOFORM A"/>
    <property type="match status" value="1"/>
</dbReference>
<sequence>MRSEEPSASSSVVRGLNSSRSTERINQIDQVRAYGIGDVVSLPRLVVCGDQSAGKSSVLESVTGIPFPRKSGLCTRFPTEIILRHNSTATRIMATVHPHASRPQEKRDALLQYRRVLADMSELPDVIEQVSALMEIRGYADHSFGNAFASDVLRIEFVGQTNLNLTIVDLPGLISVANKEQTEEDIQLVKDMVKGYVQSSRTIVLAVVQATNDIANQVIIQLARQYDPEGQRTVGIITKADLINEGSEASLAQLANNQANIKLNLGFFLLKNPKPSEIEEGIKPEQRSQRELRFFSEPVWKQHLDISGVGAENLKLFLQDLLDAHIEKEMPQVVKDIRKVLRTTEESLTRLGQARPTVGHIRIFLTQVSTSFAQLVQAALDGNYHGPYYEFFDHVEDSRLRAVVHKINGKFATDIRTHGKKRVLRPAESEIDWALDENSIKEKNEKELFVTQEEMKNWVKKVYLRTRGRELPGNYNHVLLAELFLEQSSRWLPIATAHVESIIAIVTGWLQHATRVVLPEDKLRDEQRQPITYNHYYIDNIQKSRHGFLREAVEGAIRETASSDYHGKLHVSNIPMDIEKFLEAMKRKVNVDIDDQACAEAMAGLEAYYKVAMKTFVDNVCRQVVERHIIAPLSKIFSPVTVSRFTDDELLQIGSESEKQNRKREELRARAKKLRSSLENLQRR</sequence>
<dbReference type="InterPro" id="IPR030381">
    <property type="entry name" value="G_DYNAMIN_dom"/>
</dbReference>
<gene>
    <name evidence="7" type="ORF">PgNI_12258</name>
</gene>
<dbReference type="PROSITE" id="PS51718">
    <property type="entry name" value="G_DYNAMIN_2"/>
    <property type="match status" value="1"/>
</dbReference>
<feature type="domain" description="Dynamin-type G" evidence="5">
    <location>
        <begin position="39"/>
        <end position="331"/>
    </location>
</feature>
<dbReference type="GO" id="GO:0000266">
    <property type="term" value="P:mitochondrial fission"/>
    <property type="evidence" value="ECO:0007669"/>
    <property type="project" value="TreeGrafter"/>
</dbReference>
<dbReference type="SUPFAM" id="SSF52540">
    <property type="entry name" value="P-loop containing nucleoside triphosphate hydrolases"/>
    <property type="match status" value="1"/>
</dbReference>
<dbReference type="GO" id="GO:0048312">
    <property type="term" value="P:intracellular distribution of mitochondria"/>
    <property type="evidence" value="ECO:0007669"/>
    <property type="project" value="TreeGrafter"/>
</dbReference>
<dbReference type="InterPro" id="IPR020850">
    <property type="entry name" value="GED_dom"/>
</dbReference>
<proteinExistence type="predicted"/>
<keyword evidence="1" id="KW-0547">Nucleotide-binding</keyword>
<dbReference type="GO" id="GO:0008017">
    <property type="term" value="F:microtubule binding"/>
    <property type="evidence" value="ECO:0007669"/>
    <property type="project" value="TreeGrafter"/>
</dbReference>
<dbReference type="PRINTS" id="PR00195">
    <property type="entry name" value="DYNAMIN"/>
</dbReference>
<dbReference type="GeneID" id="41967117"/>
<protein>
    <recommendedName>
        <fullName evidence="8">GED domain-containing protein</fullName>
    </recommendedName>
</protein>
<evidence type="ECO:0000256" key="2">
    <source>
        <dbReference type="ARBA" id="ARBA00023134"/>
    </source>
</evidence>
<evidence type="ECO:0000256" key="3">
    <source>
        <dbReference type="SAM" id="Coils"/>
    </source>
</evidence>
<feature type="coiled-coil region" evidence="3">
    <location>
        <begin position="657"/>
        <end position="684"/>
    </location>
</feature>
<evidence type="ECO:0000259" key="4">
    <source>
        <dbReference type="PROSITE" id="PS51388"/>
    </source>
</evidence>
<dbReference type="GO" id="GO:0003924">
    <property type="term" value="F:GTPase activity"/>
    <property type="evidence" value="ECO:0007669"/>
    <property type="project" value="InterPro"/>
</dbReference>
<keyword evidence="2" id="KW-0342">GTP-binding</keyword>
<dbReference type="KEGG" id="pgri:PgNI_12258"/>
<evidence type="ECO:0000259" key="5">
    <source>
        <dbReference type="PROSITE" id="PS51718"/>
    </source>
</evidence>
<accession>A0A6P8AML7</accession>
<evidence type="ECO:0000256" key="1">
    <source>
        <dbReference type="ARBA" id="ARBA00022741"/>
    </source>
</evidence>
<dbReference type="GO" id="GO:0005739">
    <property type="term" value="C:mitochondrion"/>
    <property type="evidence" value="ECO:0007669"/>
    <property type="project" value="TreeGrafter"/>
</dbReference>
<dbReference type="Pfam" id="PF01031">
    <property type="entry name" value="Dynamin_M"/>
    <property type="match status" value="1"/>
</dbReference>
<reference evidence="7" key="3">
    <citation type="submission" date="2025-08" db="UniProtKB">
        <authorList>
            <consortium name="RefSeq"/>
        </authorList>
    </citation>
    <scope>IDENTIFICATION</scope>
    <source>
        <strain evidence="7">NI907</strain>
    </source>
</reference>
<dbReference type="GO" id="GO:0006897">
    <property type="term" value="P:endocytosis"/>
    <property type="evidence" value="ECO:0007669"/>
    <property type="project" value="TreeGrafter"/>
</dbReference>
<name>A0A6P8AML7_PYRGI</name>
<dbReference type="InterPro" id="IPR027417">
    <property type="entry name" value="P-loop_NTPase"/>
</dbReference>
<dbReference type="AlphaFoldDB" id="A0A6P8AML7"/>
<keyword evidence="3" id="KW-0175">Coiled coil</keyword>
<keyword evidence="6" id="KW-1185">Reference proteome</keyword>
<evidence type="ECO:0000313" key="7">
    <source>
        <dbReference type="RefSeq" id="XP_030976162.1"/>
    </source>
</evidence>
<reference evidence="7" key="2">
    <citation type="submission" date="2019-10" db="EMBL/GenBank/DDBJ databases">
        <authorList>
            <consortium name="NCBI Genome Project"/>
        </authorList>
    </citation>
    <scope>NUCLEOTIDE SEQUENCE</scope>
    <source>
        <strain evidence="7">NI907</strain>
    </source>
</reference>
<dbReference type="InterPro" id="IPR001401">
    <property type="entry name" value="Dynamin_GTPase"/>
</dbReference>
<dbReference type="FunFam" id="3.40.50.300:FF:001425">
    <property type="entry name" value="Dynamin GTPase, putative"/>
    <property type="match status" value="1"/>
</dbReference>
<dbReference type="InterPro" id="IPR045063">
    <property type="entry name" value="Dynamin_N"/>
</dbReference>
<dbReference type="InterPro" id="IPR022812">
    <property type="entry name" value="Dynamin"/>
</dbReference>
<dbReference type="SMART" id="SM00053">
    <property type="entry name" value="DYNc"/>
    <property type="match status" value="1"/>
</dbReference>